<proteinExistence type="predicted"/>
<dbReference type="Proteomes" id="UP001066276">
    <property type="component" value="Chromosome 10"/>
</dbReference>
<gene>
    <name evidence="1" type="ORF">NDU88_006890</name>
</gene>
<name>A0AAV7MDI5_PLEWA</name>
<keyword evidence="2" id="KW-1185">Reference proteome</keyword>
<sequence>MESIAPVCKRRHHRVVRLLSGHVTSIERVACSSRYRLERGSTGEPADDPWGPFKDRRRPINELLVDCRKMVTPTEEL</sequence>
<dbReference type="AlphaFoldDB" id="A0AAV7MDI5"/>
<evidence type="ECO:0000313" key="1">
    <source>
        <dbReference type="EMBL" id="KAJ1101826.1"/>
    </source>
</evidence>
<dbReference type="EMBL" id="JANPWB010000014">
    <property type="protein sequence ID" value="KAJ1101826.1"/>
    <property type="molecule type" value="Genomic_DNA"/>
</dbReference>
<organism evidence="1 2">
    <name type="scientific">Pleurodeles waltl</name>
    <name type="common">Iberian ribbed newt</name>
    <dbReference type="NCBI Taxonomy" id="8319"/>
    <lineage>
        <taxon>Eukaryota</taxon>
        <taxon>Metazoa</taxon>
        <taxon>Chordata</taxon>
        <taxon>Craniata</taxon>
        <taxon>Vertebrata</taxon>
        <taxon>Euteleostomi</taxon>
        <taxon>Amphibia</taxon>
        <taxon>Batrachia</taxon>
        <taxon>Caudata</taxon>
        <taxon>Salamandroidea</taxon>
        <taxon>Salamandridae</taxon>
        <taxon>Pleurodelinae</taxon>
        <taxon>Pleurodeles</taxon>
    </lineage>
</organism>
<comment type="caution">
    <text evidence="1">The sequence shown here is derived from an EMBL/GenBank/DDBJ whole genome shotgun (WGS) entry which is preliminary data.</text>
</comment>
<protein>
    <submittedName>
        <fullName evidence="1">Uncharacterized protein</fullName>
    </submittedName>
</protein>
<evidence type="ECO:0000313" key="2">
    <source>
        <dbReference type="Proteomes" id="UP001066276"/>
    </source>
</evidence>
<accession>A0AAV7MDI5</accession>
<reference evidence="1" key="1">
    <citation type="journal article" date="2022" name="bioRxiv">
        <title>Sequencing and chromosome-scale assembly of the giantPleurodeles waltlgenome.</title>
        <authorList>
            <person name="Brown T."/>
            <person name="Elewa A."/>
            <person name="Iarovenko S."/>
            <person name="Subramanian E."/>
            <person name="Araus A.J."/>
            <person name="Petzold A."/>
            <person name="Susuki M."/>
            <person name="Suzuki K.-i.T."/>
            <person name="Hayashi T."/>
            <person name="Toyoda A."/>
            <person name="Oliveira C."/>
            <person name="Osipova E."/>
            <person name="Leigh N.D."/>
            <person name="Simon A."/>
            <person name="Yun M.H."/>
        </authorList>
    </citation>
    <scope>NUCLEOTIDE SEQUENCE</scope>
    <source>
        <strain evidence="1">20211129_DDA</strain>
        <tissue evidence="1">Liver</tissue>
    </source>
</reference>